<evidence type="ECO:0000313" key="2">
    <source>
        <dbReference type="Proteomes" id="UP000270094"/>
    </source>
</evidence>
<evidence type="ECO:0000313" key="1">
    <source>
        <dbReference type="EMBL" id="VDM85173.1"/>
    </source>
</evidence>
<dbReference type="OrthoDB" id="5861035at2759"/>
<dbReference type="Proteomes" id="UP000270094">
    <property type="component" value="Unassembled WGS sequence"/>
</dbReference>
<dbReference type="EMBL" id="UYYB01137010">
    <property type="protein sequence ID" value="VDM85173.1"/>
    <property type="molecule type" value="Genomic_DNA"/>
</dbReference>
<gene>
    <name evidence="1" type="ORF">SVUK_LOCUS20171</name>
</gene>
<dbReference type="AlphaFoldDB" id="A0A3P7JVR6"/>
<reference evidence="1 2" key="1">
    <citation type="submission" date="2018-11" db="EMBL/GenBank/DDBJ databases">
        <authorList>
            <consortium name="Pathogen Informatics"/>
        </authorList>
    </citation>
    <scope>NUCLEOTIDE SEQUENCE [LARGE SCALE GENOMIC DNA]</scope>
</reference>
<name>A0A3P7JVR6_STRVU</name>
<accession>A0A3P7JVR6</accession>
<proteinExistence type="predicted"/>
<protein>
    <submittedName>
        <fullName evidence="1">Uncharacterized protein</fullName>
    </submittedName>
</protein>
<sequence>MIAVIDNQFLGDPSSLPHSCLPAKTSQDKVERLVYKECRRLRQDKRSAGVSSRVVWLDIEDFIEECGDENEEEKKNMLHFFHRDGFSSRQRTLRRAIRSLEDPSCTMGHIPQGHSALSNGSRFLQFQNPNLHMYYSVETIEVRGYQSYPQKVQ</sequence>
<keyword evidence="2" id="KW-1185">Reference proteome</keyword>
<organism evidence="1 2">
    <name type="scientific">Strongylus vulgaris</name>
    <name type="common">Blood worm</name>
    <dbReference type="NCBI Taxonomy" id="40348"/>
    <lineage>
        <taxon>Eukaryota</taxon>
        <taxon>Metazoa</taxon>
        <taxon>Ecdysozoa</taxon>
        <taxon>Nematoda</taxon>
        <taxon>Chromadorea</taxon>
        <taxon>Rhabditida</taxon>
        <taxon>Rhabditina</taxon>
        <taxon>Rhabditomorpha</taxon>
        <taxon>Strongyloidea</taxon>
        <taxon>Strongylidae</taxon>
        <taxon>Strongylus</taxon>
    </lineage>
</organism>